<feature type="DNA-binding region" description="HMG box" evidence="2">
    <location>
        <begin position="512"/>
        <end position="580"/>
    </location>
</feature>
<dbReference type="GO" id="GO:0005634">
    <property type="term" value="C:nucleus"/>
    <property type="evidence" value="ECO:0007669"/>
    <property type="project" value="UniProtKB-UniRule"/>
</dbReference>
<protein>
    <recommendedName>
        <fullName evidence="4">HMG box domain-containing protein</fullName>
    </recommendedName>
</protein>
<dbReference type="SMART" id="SM00398">
    <property type="entry name" value="HMG"/>
    <property type="match status" value="2"/>
</dbReference>
<proteinExistence type="predicted"/>
<keyword evidence="2" id="KW-0539">Nucleus</keyword>
<organism evidence="5 6">
    <name type="scientific">Gonapodya prolifera (strain JEL478)</name>
    <name type="common">Monoblepharis prolifera</name>
    <dbReference type="NCBI Taxonomy" id="1344416"/>
    <lineage>
        <taxon>Eukaryota</taxon>
        <taxon>Fungi</taxon>
        <taxon>Fungi incertae sedis</taxon>
        <taxon>Chytridiomycota</taxon>
        <taxon>Chytridiomycota incertae sedis</taxon>
        <taxon>Monoblepharidomycetes</taxon>
        <taxon>Monoblepharidales</taxon>
        <taxon>Gonapodyaceae</taxon>
        <taxon>Gonapodya</taxon>
    </lineage>
</organism>
<feature type="compositionally biased region" description="Basic residues" evidence="3">
    <location>
        <begin position="465"/>
        <end position="481"/>
    </location>
</feature>
<dbReference type="GO" id="GO:0003677">
    <property type="term" value="F:DNA binding"/>
    <property type="evidence" value="ECO:0007669"/>
    <property type="project" value="UniProtKB-UniRule"/>
</dbReference>
<dbReference type="AlphaFoldDB" id="A0A139AJQ6"/>
<accession>A0A139AJQ6</accession>
<feature type="region of interest" description="Disordered" evidence="3">
    <location>
        <begin position="399"/>
        <end position="513"/>
    </location>
</feature>
<dbReference type="CDD" id="cd00084">
    <property type="entry name" value="HMG-box_SF"/>
    <property type="match status" value="1"/>
</dbReference>
<keyword evidence="1 2" id="KW-0238">DNA-binding</keyword>
<dbReference type="Pfam" id="PF00505">
    <property type="entry name" value="HMG_box"/>
    <property type="match status" value="1"/>
</dbReference>
<reference evidence="5 6" key="1">
    <citation type="journal article" date="2015" name="Genome Biol. Evol.">
        <title>Phylogenomic analyses indicate that early fungi evolved digesting cell walls of algal ancestors of land plants.</title>
        <authorList>
            <person name="Chang Y."/>
            <person name="Wang S."/>
            <person name="Sekimoto S."/>
            <person name="Aerts A.L."/>
            <person name="Choi C."/>
            <person name="Clum A."/>
            <person name="LaButti K.M."/>
            <person name="Lindquist E.A."/>
            <person name="Yee Ngan C."/>
            <person name="Ohm R.A."/>
            <person name="Salamov A.A."/>
            <person name="Grigoriev I.V."/>
            <person name="Spatafora J.W."/>
            <person name="Berbee M.L."/>
        </authorList>
    </citation>
    <scope>NUCLEOTIDE SEQUENCE [LARGE SCALE GENOMIC DNA]</scope>
    <source>
        <strain evidence="5 6">JEL478</strain>
    </source>
</reference>
<dbReference type="Proteomes" id="UP000070544">
    <property type="component" value="Unassembled WGS sequence"/>
</dbReference>
<evidence type="ECO:0000313" key="5">
    <source>
        <dbReference type="EMBL" id="KXS17017.1"/>
    </source>
</evidence>
<dbReference type="InterPro" id="IPR036910">
    <property type="entry name" value="HMG_box_dom_sf"/>
</dbReference>
<name>A0A139AJQ6_GONPJ</name>
<dbReference type="STRING" id="1344416.A0A139AJQ6"/>
<evidence type="ECO:0000313" key="6">
    <source>
        <dbReference type="Proteomes" id="UP000070544"/>
    </source>
</evidence>
<dbReference type="OrthoDB" id="1919336at2759"/>
<dbReference type="PANTHER" id="PTHR48112">
    <property type="entry name" value="HIGH MOBILITY GROUP PROTEIN DSP1"/>
    <property type="match status" value="1"/>
</dbReference>
<feature type="region of interest" description="Disordered" evidence="3">
    <location>
        <begin position="313"/>
        <end position="333"/>
    </location>
</feature>
<evidence type="ECO:0000256" key="1">
    <source>
        <dbReference type="ARBA" id="ARBA00023125"/>
    </source>
</evidence>
<evidence type="ECO:0000256" key="2">
    <source>
        <dbReference type="PROSITE-ProRule" id="PRU00267"/>
    </source>
</evidence>
<dbReference type="EMBL" id="KQ965749">
    <property type="protein sequence ID" value="KXS17017.1"/>
    <property type="molecule type" value="Genomic_DNA"/>
</dbReference>
<sequence length="590" mass="63614">MPSGGLTSPFQPASPFQPGAMLVTSTPATDNVLAQPHQLEAQTLNILNHMPDVNRGLNIANLIHVDQSGGASGASPLPGGQQPLLLHHLQTPHPSLQTLVIAATSALNYGVPSPVDGPGHGYFPAIQTDSSSSQSGLQPLPTFSVHPPSPSMGMANSNGFAPANGQDVSVPEFHRSVNTAPMSPGHAHPLNSPLSPRPNSSYFSQVFGHHVGTPILGMPNNGVLSPMASPLSPGLSPPIDRIRHEYACAYILFFGEIRARLESIHGTSNPEDIKRFAMDSWRSSSPDMQQDYHRRAADLLQEIYKQQDEILRRRKGGQGQGQDPHGNGTPGIGPHEAIEPNGFPTGLSHHSPLLMTLNLSQPPRFANAHAQPQRMNGGHVGDVGMLLSDVILRGGSVQNGGSGWLDNMHPGADMMRHSTQPSVQRRHSHQGDDEDDFEPPSPSDSSGDPTFRGNDDYHSSTRTKASSKRKRASSPARHHGAGGHNGTAPDATVNGTVKRTRTKKRIKDPDAPKHPMSAFLHFLKAVRPAYTKQYRGARIGEISKMISEEWKKLPGEEKDKYNAISERDKQRYAQEMKVHVLKNSKAGATA</sequence>
<evidence type="ECO:0000256" key="3">
    <source>
        <dbReference type="SAM" id="MobiDB-lite"/>
    </source>
</evidence>
<dbReference type="InterPro" id="IPR009071">
    <property type="entry name" value="HMG_box_dom"/>
</dbReference>
<feature type="region of interest" description="Disordered" evidence="3">
    <location>
        <begin position="176"/>
        <end position="195"/>
    </location>
</feature>
<dbReference type="PROSITE" id="PS50118">
    <property type="entry name" value="HMG_BOX_2"/>
    <property type="match status" value="1"/>
</dbReference>
<evidence type="ECO:0000259" key="4">
    <source>
        <dbReference type="PROSITE" id="PS50118"/>
    </source>
</evidence>
<feature type="domain" description="HMG box" evidence="4">
    <location>
        <begin position="512"/>
        <end position="580"/>
    </location>
</feature>
<dbReference type="PANTHER" id="PTHR48112:SF22">
    <property type="entry name" value="MITOCHONDRIAL TRANSCRIPTION FACTOR A, ISOFORM B"/>
    <property type="match status" value="1"/>
</dbReference>
<dbReference type="Gene3D" id="1.10.30.10">
    <property type="entry name" value="High mobility group box domain"/>
    <property type="match status" value="2"/>
</dbReference>
<dbReference type="InterPro" id="IPR050342">
    <property type="entry name" value="HMGB"/>
</dbReference>
<keyword evidence="6" id="KW-1185">Reference proteome</keyword>
<dbReference type="SUPFAM" id="SSF47095">
    <property type="entry name" value="HMG-box"/>
    <property type="match status" value="2"/>
</dbReference>
<gene>
    <name evidence="5" type="ORF">M427DRAFT_133787</name>
</gene>